<protein>
    <submittedName>
        <fullName evidence="2">Uncharacterized protein</fullName>
    </submittedName>
</protein>
<organism evidence="2 3">
    <name type="scientific">Lutibacter agarilyticus</name>
    <dbReference type="NCBI Taxonomy" id="1109740"/>
    <lineage>
        <taxon>Bacteria</taxon>
        <taxon>Pseudomonadati</taxon>
        <taxon>Bacteroidota</taxon>
        <taxon>Flavobacteriia</taxon>
        <taxon>Flavobacteriales</taxon>
        <taxon>Flavobacteriaceae</taxon>
        <taxon>Lutibacter</taxon>
    </lineage>
</organism>
<evidence type="ECO:0000313" key="3">
    <source>
        <dbReference type="Proteomes" id="UP000198384"/>
    </source>
</evidence>
<gene>
    <name evidence="2" type="ORF">SAMN06265371_107102</name>
</gene>
<keyword evidence="1" id="KW-0175">Coiled coil</keyword>
<evidence type="ECO:0000256" key="1">
    <source>
        <dbReference type="SAM" id="Coils"/>
    </source>
</evidence>
<dbReference type="EMBL" id="FZNT01000007">
    <property type="protein sequence ID" value="SNR63110.1"/>
    <property type="molecule type" value="Genomic_DNA"/>
</dbReference>
<accession>A0A238XWQ0</accession>
<reference evidence="2 3" key="1">
    <citation type="submission" date="2017-06" db="EMBL/GenBank/DDBJ databases">
        <authorList>
            <person name="Kim H.J."/>
            <person name="Triplett B.A."/>
        </authorList>
    </citation>
    <scope>NUCLEOTIDE SEQUENCE [LARGE SCALE GENOMIC DNA]</scope>
    <source>
        <strain evidence="2 3">DSM 29150</strain>
    </source>
</reference>
<dbReference type="Proteomes" id="UP000198384">
    <property type="component" value="Unassembled WGS sequence"/>
</dbReference>
<sequence length="94" mass="11166">MGIVGFVALFSGVVYLKTKRKINSWEKPQKENAEFRKQVIENQKKQEQQAYEIIQQREQQKRDSVQQLKKAEMEAQLKKTEELIKALNKEIEDE</sequence>
<proteinExistence type="predicted"/>
<dbReference type="AlphaFoldDB" id="A0A238XWQ0"/>
<keyword evidence="3" id="KW-1185">Reference proteome</keyword>
<name>A0A238XWQ0_9FLAO</name>
<evidence type="ECO:0000313" key="2">
    <source>
        <dbReference type="EMBL" id="SNR63110.1"/>
    </source>
</evidence>
<feature type="coiled-coil region" evidence="1">
    <location>
        <begin position="30"/>
        <end position="90"/>
    </location>
</feature>